<dbReference type="InterPro" id="IPR010730">
    <property type="entry name" value="HET"/>
</dbReference>
<dbReference type="STRING" id="945553.A0A0D2NZK7"/>
<feature type="domain" description="Heterokaryon incompatibility" evidence="2">
    <location>
        <begin position="126"/>
        <end position="218"/>
    </location>
</feature>
<keyword evidence="4" id="KW-1185">Reference proteome</keyword>
<sequence length="559" mass="63125">MYPLHGISSQCGPPAPTDSDGSDVKESYRSANVQPAEGWDAHVWESSGFHLIIADLDTRRQQLIEEIMAKSRDTVFNNMPIRLLMFDQDGKGIKLVERSELMECISSAVNSVTNLEDPYEHPFANYAILSHTWLPSGEVTYSEWKTHTALLDTQSPGYNKLAKFCEEAARRGLRLGWMDTVCINKESSSELDESIRSMFKWYRGAEVCIAFLAETTSRDDMENDKWFTRGWTLQELIAPRYIKFFSKNWEALSDSPTYISRLSDKLKNSPLMSQICNATGLVKEEVFDSTFFINVPIWRKMQWAANRKVTREEDTAYSLMGLFDVSMPTGYGEGADYAFYRLIREILSSKITFGSTSKLEIANWSFGHANRDSYDFYSGVSSSALIPSSPRAYTHSNRNVAFYSPSPLSLPITLSHMGLCVPVLLMPFSIVEKSTDNTPLPKGNYSATFGIGDDTYRVLDGALFSSEESCNNVSAFAVLNIVEKPTEVLLPENGLCFAIKLQPQTKLEGWEIPEDLVLKAGQFDGHRFTFDIVCHNNSSLRIPKDELNHHGMTFRTMYL</sequence>
<evidence type="ECO:0000259" key="2">
    <source>
        <dbReference type="Pfam" id="PF06985"/>
    </source>
</evidence>
<evidence type="ECO:0000313" key="4">
    <source>
        <dbReference type="Proteomes" id="UP000054270"/>
    </source>
</evidence>
<evidence type="ECO:0000256" key="1">
    <source>
        <dbReference type="SAM" id="MobiDB-lite"/>
    </source>
</evidence>
<dbReference type="PANTHER" id="PTHR10622">
    <property type="entry name" value="HET DOMAIN-CONTAINING PROTEIN"/>
    <property type="match status" value="1"/>
</dbReference>
<feature type="region of interest" description="Disordered" evidence="1">
    <location>
        <begin position="1"/>
        <end position="31"/>
    </location>
</feature>
<accession>A0A0D2NZK7</accession>
<protein>
    <recommendedName>
        <fullName evidence="2">Heterokaryon incompatibility domain-containing protein</fullName>
    </recommendedName>
</protein>
<name>A0A0D2NZK7_HYPSF</name>
<proteinExistence type="predicted"/>
<gene>
    <name evidence="3" type="ORF">HYPSUDRAFT_484250</name>
</gene>
<reference evidence="4" key="1">
    <citation type="submission" date="2014-04" db="EMBL/GenBank/DDBJ databases">
        <title>Evolutionary Origins and Diversification of the Mycorrhizal Mutualists.</title>
        <authorList>
            <consortium name="DOE Joint Genome Institute"/>
            <consortium name="Mycorrhizal Genomics Consortium"/>
            <person name="Kohler A."/>
            <person name="Kuo A."/>
            <person name="Nagy L.G."/>
            <person name="Floudas D."/>
            <person name="Copeland A."/>
            <person name="Barry K.W."/>
            <person name="Cichocki N."/>
            <person name="Veneault-Fourrey C."/>
            <person name="LaButti K."/>
            <person name="Lindquist E.A."/>
            <person name="Lipzen A."/>
            <person name="Lundell T."/>
            <person name="Morin E."/>
            <person name="Murat C."/>
            <person name="Riley R."/>
            <person name="Ohm R."/>
            <person name="Sun H."/>
            <person name="Tunlid A."/>
            <person name="Henrissat B."/>
            <person name="Grigoriev I.V."/>
            <person name="Hibbett D.S."/>
            <person name="Martin F."/>
        </authorList>
    </citation>
    <scope>NUCLEOTIDE SEQUENCE [LARGE SCALE GENOMIC DNA]</scope>
    <source>
        <strain evidence="4">FD-334 SS-4</strain>
    </source>
</reference>
<dbReference type="Proteomes" id="UP000054270">
    <property type="component" value="Unassembled WGS sequence"/>
</dbReference>
<dbReference type="EMBL" id="KN817708">
    <property type="protein sequence ID" value="KJA13865.1"/>
    <property type="molecule type" value="Genomic_DNA"/>
</dbReference>
<dbReference type="OrthoDB" id="5122891at2759"/>
<evidence type="ECO:0000313" key="3">
    <source>
        <dbReference type="EMBL" id="KJA13865.1"/>
    </source>
</evidence>
<organism evidence="3 4">
    <name type="scientific">Hypholoma sublateritium (strain FD-334 SS-4)</name>
    <dbReference type="NCBI Taxonomy" id="945553"/>
    <lineage>
        <taxon>Eukaryota</taxon>
        <taxon>Fungi</taxon>
        <taxon>Dikarya</taxon>
        <taxon>Basidiomycota</taxon>
        <taxon>Agaricomycotina</taxon>
        <taxon>Agaricomycetes</taxon>
        <taxon>Agaricomycetidae</taxon>
        <taxon>Agaricales</taxon>
        <taxon>Agaricineae</taxon>
        <taxon>Strophariaceae</taxon>
        <taxon>Hypholoma</taxon>
    </lineage>
</organism>
<dbReference type="Pfam" id="PF06985">
    <property type="entry name" value="HET"/>
    <property type="match status" value="1"/>
</dbReference>
<dbReference type="AlphaFoldDB" id="A0A0D2NZK7"/>
<dbReference type="PANTHER" id="PTHR10622:SF10">
    <property type="entry name" value="HET DOMAIN-CONTAINING PROTEIN"/>
    <property type="match status" value="1"/>
</dbReference>